<dbReference type="InterPro" id="IPR050545">
    <property type="entry name" value="Mycobact_MmpL"/>
</dbReference>
<dbReference type="Gene3D" id="1.20.1640.10">
    <property type="entry name" value="Multidrug efflux transporter AcrB transmembrane domain"/>
    <property type="match status" value="2"/>
</dbReference>
<accession>A0A916WCR9</accession>
<evidence type="ECO:0000256" key="5">
    <source>
        <dbReference type="ARBA" id="ARBA00023136"/>
    </source>
</evidence>
<protein>
    <submittedName>
        <fullName evidence="8">Membrane protein</fullName>
    </submittedName>
</protein>
<feature type="transmembrane region" description="Helical" evidence="6">
    <location>
        <begin position="284"/>
        <end position="305"/>
    </location>
</feature>
<keyword evidence="5 6" id="KW-0472">Membrane</keyword>
<feature type="transmembrane region" description="Helical" evidence="6">
    <location>
        <begin position="377"/>
        <end position="404"/>
    </location>
</feature>
<feature type="domain" description="Membrane transport protein MMPL" evidence="7">
    <location>
        <begin position="187"/>
        <end position="402"/>
    </location>
</feature>
<feature type="transmembrane region" description="Helical" evidence="6">
    <location>
        <begin position="787"/>
        <end position="810"/>
    </location>
</feature>
<feature type="transmembrane region" description="Helical" evidence="6">
    <location>
        <begin position="714"/>
        <end position="733"/>
    </location>
</feature>
<keyword evidence="3 6" id="KW-0812">Transmembrane</keyword>
<evidence type="ECO:0000256" key="3">
    <source>
        <dbReference type="ARBA" id="ARBA00022692"/>
    </source>
</evidence>
<sequence length="825" mass="86490">MTKGFFQARLLPVWVWLATLLLCGVLVARTHFTADMSAFLPRSPTPEQQLLVDQLRDGLVSRLILVAVEGGDPASRAAASGAMAGQLRGDKRFTTVSNGESGGMQRDQAFLFEHRYLLSPAVTPARFSVGGLRAAIGDTLDLLASPAGLLTKSLLPRDPTGEIPLLLEEFSGDGGSGANRPNVAGGVWASRDGQRALLLVQTVAPGSDTDAQEEAIGAVRTAFAQAPLTGTPGQAMQLVVTGPGVFAVQARETIKREVTRTSVISMILMLTLLIVIYRSLTTLALGMVPVVSGTVAGIVAVSLGFGEVHGITLGFGTTLIGEAVDYSIYLFVQSERTATSKTDWVRRFWPTIRLGVLTSVAGFASLLFSGFPGLAQLGLYSIVGLLTAAAVTRFVMPLLLPAGFRVRDVSALGERLSVWVRFAPRLKWAALALMVLACVPLAMHRDKLWNHELSGLSPISLADQMQDTTLRADLGAPDVRYLVVISAATQEQVLQAAEGTVQALQGLVERKVITGVDTPTRFLPSMATQQARLASLPPAAQLKESLAQAVSDLPIQAARLAPFLADAEAARQSRPLQRADLTGTTLAVAVDGMLLQRGASPGRPAGWSALLPLHAPVNGIIDAAAVRQVLADAPGNRATGSALFVDLKGEADRLYSGYLREAIVLSLAGLAAVALLLLLSLRSAVQTLRVLAPPAAAIIVVLGGLALAGHRLTILHLIGLLLVVAVGSNYALFFNSGPRRSGPEDETARADREASGITPRTLASLLFANLTTVAGFGVLAISSVPVFQAIGLTVGPGSVLVLLFSAIFAAQQSSALTAPARDITP</sequence>
<comment type="caution">
    <text evidence="8">The sequence shown here is derived from an EMBL/GenBank/DDBJ whole genome shotgun (WGS) entry which is preliminary data.</text>
</comment>
<evidence type="ECO:0000313" key="8">
    <source>
        <dbReference type="EMBL" id="GGA87066.1"/>
    </source>
</evidence>
<comment type="subcellular location">
    <subcellularLocation>
        <location evidence="1">Cell membrane</location>
        <topology evidence="1">Multi-pass membrane protein</topology>
    </subcellularLocation>
</comment>
<gene>
    <name evidence="8" type="primary">actII-3</name>
    <name evidence="8" type="ORF">GCM10011496_04670</name>
</gene>
<name>A0A916WCR9_9BURK</name>
<dbReference type="SUPFAM" id="SSF82866">
    <property type="entry name" value="Multidrug efflux transporter AcrB transmembrane domain"/>
    <property type="match status" value="2"/>
</dbReference>
<feature type="transmembrane region" description="Helical" evidence="6">
    <location>
        <begin position="688"/>
        <end position="708"/>
    </location>
</feature>
<dbReference type="RefSeq" id="WP_188706147.1">
    <property type="nucleotide sequence ID" value="NZ_BMIG01000001.1"/>
</dbReference>
<evidence type="ECO:0000259" key="7">
    <source>
        <dbReference type="Pfam" id="PF03176"/>
    </source>
</evidence>
<evidence type="ECO:0000256" key="6">
    <source>
        <dbReference type="SAM" id="Phobius"/>
    </source>
</evidence>
<proteinExistence type="predicted"/>
<keyword evidence="2" id="KW-1003">Cell membrane</keyword>
<feature type="transmembrane region" description="Helical" evidence="6">
    <location>
        <begin position="662"/>
        <end position="681"/>
    </location>
</feature>
<evidence type="ECO:0000256" key="1">
    <source>
        <dbReference type="ARBA" id="ARBA00004651"/>
    </source>
</evidence>
<keyword evidence="9" id="KW-1185">Reference proteome</keyword>
<dbReference type="Pfam" id="PF03176">
    <property type="entry name" value="MMPL"/>
    <property type="match status" value="2"/>
</dbReference>
<feature type="domain" description="Membrane transport protein MMPL" evidence="7">
    <location>
        <begin position="624"/>
        <end position="804"/>
    </location>
</feature>
<feature type="transmembrane region" description="Helical" evidence="6">
    <location>
        <begin position="762"/>
        <end position="781"/>
    </location>
</feature>
<dbReference type="Proteomes" id="UP000620596">
    <property type="component" value="Unassembled WGS sequence"/>
</dbReference>
<feature type="transmembrane region" description="Helical" evidence="6">
    <location>
        <begin position="352"/>
        <end position="371"/>
    </location>
</feature>
<keyword evidence="4 6" id="KW-1133">Transmembrane helix</keyword>
<dbReference type="EMBL" id="BMIG01000001">
    <property type="protein sequence ID" value="GGA87066.1"/>
    <property type="molecule type" value="Genomic_DNA"/>
</dbReference>
<reference evidence="8" key="2">
    <citation type="submission" date="2020-09" db="EMBL/GenBank/DDBJ databases">
        <authorList>
            <person name="Sun Q."/>
            <person name="Zhou Y."/>
        </authorList>
    </citation>
    <scope>NUCLEOTIDE SEQUENCE</scope>
    <source>
        <strain evidence="8">CGMCC 1.15322</strain>
    </source>
</reference>
<evidence type="ECO:0000256" key="4">
    <source>
        <dbReference type="ARBA" id="ARBA00022989"/>
    </source>
</evidence>
<evidence type="ECO:0000313" key="9">
    <source>
        <dbReference type="Proteomes" id="UP000620596"/>
    </source>
</evidence>
<dbReference type="AlphaFoldDB" id="A0A916WCR9"/>
<dbReference type="GO" id="GO:0005886">
    <property type="term" value="C:plasma membrane"/>
    <property type="evidence" value="ECO:0007669"/>
    <property type="project" value="UniProtKB-SubCell"/>
</dbReference>
<dbReference type="PANTHER" id="PTHR33406">
    <property type="entry name" value="MEMBRANE PROTEIN MJ1562-RELATED"/>
    <property type="match status" value="1"/>
</dbReference>
<feature type="transmembrane region" description="Helical" evidence="6">
    <location>
        <begin position="311"/>
        <end position="332"/>
    </location>
</feature>
<reference evidence="8" key="1">
    <citation type="journal article" date="2014" name="Int. J. Syst. Evol. Microbiol.">
        <title>Complete genome sequence of Corynebacterium casei LMG S-19264T (=DSM 44701T), isolated from a smear-ripened cheese.</title>
        <authorList>
            <consortium name="US DOE Joint Genome Institute (JGI-PGF)"/>
            <person name="Walter F."/>
            <person name="Albersmeier A."/>
            <person name="Kalinowski J."/>
            <person name="Ruckert C."/>
        </authorList>
    </citation>
    <scope>NUCLEOTIDE SEQUENCE</scope>
    <source>
        <strain evidence="8">CGMCC 1.15322</strain>
    </source>
</reference>
<dbReference type="InterPro" id="IPR004869">
    <property type="entry name" value="MMPL_dom"/>
</dbReference>
<evidence type="ECO:0000256" key="2">
    <source>
        <dbReference type="ARBA" id="ARBA00022475"/>
    </source>
</evidence>
<organism evidence="8 9">
    <name type="scientific">Polaromonas eurypsychrophila</name>
    <dbReference type="NCBI Taxonomy" id="1614635"/>
    <lineage>
        <taxon>Bacteria</taxon>
        <taxon>Pseudomonadati</taxon>
        <taxon>Pseudomonadota</taxon>
        <taxon>Betaproteobacteria</taxon>
        <taxon>Burkholderiales</taxon>
        <taxon>Comamonadaceae</taxon>
        <taxon>Polaromonas</taxon>
    </lineage>
</organism>
<feature type="transmembrane region" description="Helical" evidence="6">
    <location>
        <begin position="425"/>
        <end position="443"/>
    </location>
</feature>
<dbReference type="PANTHER" id="PTHR33406:SF13">
    <property type="entry name" value="MEMBRANE PROTEIN YDFJ"/>
    <property type="match status" value="1"/>
</dbReference>
<feature type="transmembrane region" description="Helical" evidence="6">
    <location>
        <begin position="258"/>
        <end position="277"/>
    </location>
</feature>